<comment type="caution">
    <text evidence="1">The sequence shown here is derived from an EMBL/GenBank/DDBJ whole genome shotgun (WGS) entry which is preliminary data.</text>
</comment>
<gene>
    <name evidence="1" type="ORF">B4167_1197</name>
</gene>
<name>A0A0D0G5L4_9BACI</name>
<evidence type="ECO:0000313" key="2">
    <source>
        <dbReference type="Proteomes" id="UP000032076"/>
    </source>
</evidence>
<accession>A0A0D0G5L4</accession>
<evidence type="ECO:0000313" key="1">
    <source>
        <dbReference type="EMBL" id="KIO72507.1"/>
    </source>
</evidence>
<dbReference type="EMBL" id="JXLU01000095">
    <property type="protein sequence ID" value="KIO72507.1"/>
    <property type="molecule type" value="Genomic_DNA"/>
</dbReference>
<protein>
    <submittedName>
        <fullName evidence="1">Uncharacterized protein</fullName>
    </submittedName>
</protein>
<sequence>MLIYIKLGGTAGDNPLVPNQFWDGGIFICECFEKKAIGQNGG</sequence>
<dbReference type="Proteomes" id="UP000032076">
    <property type="component" value="Unassembled WGS sequence"/>
</dbReference>
<dbReference type="AlphaFoldDB" id="A0A0D0G5L4"/>
<reference evidence="1 2" key="1">
    <citation type="submission" date="2015-01" db="EMBL/GenBank/DDBJ databases">
        <title>Draft Genome Sequences of Four Bacillus thermoamylovorans Strains, Isolated From Food Products.</title>
        <authorList>
            <person name="Krawcyk A.O."/>
            <person name="Berendsen E.M."/>
            <person name="Eijlander R.T."/>
            <person name="de Jong A."/>
            <person name="Wells-Bennik M."/>
            <person name="Kuipers O.P."/>
        </authorList>
    </citation>
    <scope>NUCLEOTIDE SEQUENCE [LARGE SCALE GENOMIC DNA]</scope>
    <source>
        <strain evidence="1 2">B4167</strain>
    </source>
</reference>
<proteinExistence type="predicted"/>
<organism evidence="1 2">
    <name type="scientific">Caldibacillus thermoamylovorans</name>
    <dbReference type="NCBI Taxonomy" id="35841"/>
    <lineage>
        <taxon>Bacteria</taxon>
        <taxon>Bacillati</taxon>
        <taxon>Bacillota</taxon>
        <taxon>Bacilli</taxon>
        <taxon>Bacillales</taxon>
        <taxon>Bacillaceae</taxon>
        <taxon>Caldibacillus</taxon>
    </lineage>
</organism>